<comment type="caution">
    <text evidence="2">The sequence shown here is derived from an EMBL/GenBank/DDBJ whole genome shotgun (WGS) entry which is preliminary data.</text>
</comment>
<dbReference type="GO" id="GO:0030246">
    <property type="term" value="F:carbohydrate binding"/>
    <property type="evidence" value="ECO:0007669"/>
    <property type="project" value="InterPro"/>
</dbReference>
<dbReference type="InterPro" id="IPR013784">
    <property type="entry name" value="Carb-bd-like_fold"/>
</dbReference>
<evidence type="ECO:0000313" key="2">
    <source>
        <dbReference type="EMBL" id="MQN12671.1"/>
    </source>
</evidence>
<keyword evidence="1" id="KW-0732">Signal</keyword>
<dbReference type="AlphaFoldDB" id="A0AA90UFM2"/>
<dbReference type="Gene3D" id="2.60.40.1120">
    <property type="entry name" value="Carboxypeptidase-like, regulatory domain"/>
    <property type="match status" value="1"/>
</dbReference>
<evidence type="ECO:0000313" key="3">
    <source>
        <dbReference type="Proteomes" id="UP000442105"/>
    </source>
</evidence>
<dbReference type="RefSeq" id="WP_153128478.1">
    <property type="nucleotide sequence ID" value="NZ_VZCW01000201.1"/>
</dbReference>
<sequence>MKRLLSLLTLWLVCLAIAQAAKVEYKVTGVQSGDKAVVSIGSDAYLATTEVSVDGSYSFDNVPAGKMFLKIEASGYHLPQALTIIVNEDGSIEPMVPQTLAITKMDADPNTWTHSWQEDGSLSGYTTTASINKRPEIEFLGKKIVPSDVPSVGMLYQYYHVILSDEGKAWTQEYAYRLYETLKTIPYAIGEGYSKFILTEDKIDDDIKVETSGNSRIVTIGEDAFYYANPFLVNLDGVRGRFFSKRLHHALVNYATNFGEDEGQVNQILTQRFACTMEVPDYKTLTAGITNEDEFCFQKFLPTERVAIINMLEELPEGFHKTPHLNYLVRRLNGHKHPLYPTAAAVSWCVDNGYIEFMESAFGGNNQDVETQRLILHEKTHFLWAFTLSDEIKNDWIKVGGWYKDPNAGLEGWSTTKDVEFVTAYAHGKNPNEDMAESVAYYIKDPEKLRSRALEKYEFIRDRIMNGTRYISKIPDHLTFEVLNLNPDYDYPGKIKRLEVKVEGAPDEDKKVIVEIELNHIDGFEDGASGASTRLCSPHFIGTDGKELSQFVDIGMNAVEGNDHLIRGEVTISKYSKTGYWTAEDIVIYDFQGTQRFEGRNDCVWNLYINNSLEDQEAPKYESGSLQYEVTDSVIEGHKVQNLKIRFKVTDNVGIQRTLIRLAKGGDSDSFADQDGMYDEKNQTVTVDCMITEFYPTADYYVEHITLNDFAGNETYIVFSDSPIHEKRKSIHIVTENPDTEAPIIDLNRISVYAEPTHPEAPDGETKVTINYYAKDDKAGYHIGRYELLDPQGISHGNWHYINGPGFYPLFFDGDPTVWKRYTINCILPQGSAPGIWGLASLKLQDKALNERTYNFVETLIFEPDDNLDDYILLSDIKDNELTLKMTKTEGNGYSYGYRIINEDTGEEISGEMNAQTTNKARRTRSSDSSVMDADYAAIIDVSELSDGNCIAIVQVKNEEGKAVAVRNTRFVKGTSTSISNIVEGKYDKLTPIYDLQGRKITVPAKGVYIQNGRKFVVK</sequence>
<feature type="signal peptide" evidence="1">
    <location>
        <begin position="1"/>
        <end position="20"/>
    </location>
</feature>
<gene>
    <name evidence="2" type="ORF">F7D95_07525</name>
</gene>
<accession>A0AA90UFM2</accession>
<feature type="chain" id="PRO_5041694033" evidence="1">
    <location>
        <begin position="21"/>
        <end position="1019"/>
    </location>
</feature>
<dbReference type="Proteomes" id="UP000442105">
    <property type="component" value="Unassembled WGS sequence"/>
</dbReference>
<dbReference type="EMBL" id="VZCW01000201">
    <property type="protein sequence ID" value="MQN12671.1"/>
    <property type="molecule type" value="Genomic_DNA"/>
</dbReference>
<dbReference type="SUPFAM" id="SSF49452">
    <property type="entry name" value="Starch-binding domain-like"/>
    <property type="match status" value="1"/>
</dbReference>
<name>A0AA90UFM2_9BACT</name>
<protein>
    <submittedName>
        <fullName evidence="2">Uncharacterized protein</fullName>
    </submittedName>
</protein>
<evidence type="ECO:0000256" key="1">
    <source>
        <dbReference type="SAM" id="SignalP"/>
    </source>
</evidence>
<proteinExistence type="predicted"/>
<organism evidence="2 3">
    <name type="scientific">Segatella copri</name>
    <dbReference type="NCBI Taxonomy" id="165179"/>
    <lineage>
        <taxon>Bacteria</taxon>
        <taxon>Pseudomonadati</taxon>
        <taxon>Bacteroidota</taxon>
        <taxon>Bacteroidia</taxon>
        <taxon>Bacteroidales</taxon>
        <taxon>Prevotellaceae</taxon>
        <taxon>Segatella</taxon>
    </lineage>
</organism>
<reference evidence="3" key="1">
    <citation type="submission" date="2019-09" db="EMBL/GenBank/DDBJ databases">
        <title>Distinct polysaccharide growth profiles of human intestinal Prevotella copri isolates.</title>
        <authorList>
            <person name="Fehlner-Peach H."/>
            <person name="Magnabosco C."/>
            <person name="Raghavan V."/>
            <person name="Scher J.U."/>
            <person name="Tett A."/>
            <person name="Cox L.M."/>
            <person name="Gottsegen C."/>
            <person name="Watters A."/>
            <person name="Wiltshire- Gordon J.D."/>
            <person name="Segata N."/>
            <person name="Bonneau R."/>
            <person name="Littman D.R."/>
        </authorList>
    </citation>
    <scope>NUCLEOTIDE SEQUENCE [LARGE SCALE GENOMIC DNA]</scope>
    <source>
        <strain evidence="3">iAQ1179</strain>
    </source>
</reference>